<dbReference type="GO" id="GO:0043565">
    <property type="term" value="F:sequence-specific DNA binding"/>
    <property type="evidence" value="ECO:0007669"/>
    <property type="project" value="InterPro"/>
</dbReference>
<name>A0A370KR75_9HYPH</name>
<comment type="caution">
    <text evidence="5">The sequence shown here is derived from an EMBL/GenBank/DDBJ whole genome shotgun (WGS) entry which is preliminary data.</text>
</comment>
<keyword evidence="2" id="KW-0238">DNA-binding</keyword>
<reference evidence="5 6" key="1">
    <citation type="submission" date="2017-03" db="EMBL/GenBank/DDBJ databases">
        <title>Genome analysis of Rhizobial strains effectives or ineffectives for nitrogen fixation isolated from bean seeds.</title>
        <authorList>
            <person name="Peralta H."/>
            <person name="Aguilar-Vera A."/>
            <person name="Mora Y."/>
            <person name="Vargas-Lagunas C."/>
            <person name="Girard L."/>
            <person name="Mora J."/>
        </authorList>
    </citation>
    <scope>NUCLEOTIDE SEQUENCE [LARGE SCALE GENOMIC DNA]</scope>
    <source>
        <strain evidence="5 6">CCGM3</strain>
    </source>
</reference>
<dbReference type="PANTHER" id="PTHR46796">
    <property type="entry name" value="HTH-TYPE TRANSCRIPTIONAL ACTIVATOR RHAS-RELATED"/>
    <property type="match status" value="1"/>
</dbReference>
<dbReference type="EMBL" id="NAAC01000011">
    <property type="protein sequence ID" value="RDJ12282.1"/>
    <property type="molecule type" value="Genomic_DNA"/>
</dbReference>
<sequence>MSRTAAQEPAVSASRAGRYGEYAPTPALAAHFHCLWSHDIHDGPERRIAIVPDGYCDIVWMGGRLVVAGPDRSSAFPSIAGGERIVGARFAPGAAADWLRVQLCEIVGQSIPLENFWGAAALRLNERLGGCAEPYERLRQLKTALEEAATRHTAPASDMASVFTRASDLSQSGSAADAMLDELSIGARQLRRRCHTHFGYGPKMLARIRRFQGMLGLCRSPKALPLAELAAAAGYADQAHMTRDAREISTLTPMQLQQQLAG</sequence>
<dbReference type="InterPro" id="IPR046532">
    <property type="entry name" value="DUF6597"/>
</dbReference>
<evidence type="ECO:0000313" key="6">
    <source>
        <dbReference type="Proteomes" id="UP000254939"/>
    </source>
</evidence>
<dbReference type="PANTHER" id="PTHR46796:SF15">
    <property type="entry name" value="BLL1074 PROTEIN"/>
    <property type="match status" value="1"/>
</dbReference>
<dbReference type="Pfam" id="PF12833">
    <property type="entry name" value="HTH_18"/>
    <property type="match status" value="1"/>
</dbReference>
<dbReference type="Gene3D" id="1.10.10.60">
    <property type="entry name" value="Homeodomain-like"/>
    <property type="match status" value="1"/>
</dbReference>
<dbReference type="RefSeq" id="WP_114712923.1">
    <property type="nucleotide sequence ID" value="NZ_KZ857259.1"/>
</dbReference>
<accession>A0A370KR75</accession>
<dbReference type="Pfam" id="PF20240">
    <property type="entry name" value="DUF6597"/>
    <property type="match status" value="1"/>
</dbReference>
<dbReference type="OrthoDB" id="9815799at2"/>
<dbReference type="InterPro" id="IPR050204">
    <property type="entry name" value="AraC_XylS_family_regulators"/>
</dbReference>
<feature type="domain" description="HTH araC/xylS-type" evidence="4">
    <location>
        <begin position="167"/>
        <end position="259"/>
    </location>
</feature>
<evidence type="ECO:0000256" key="3">
    <source>
        <dbReference type="ARBA" id="ARBA00023163"/>
    </source>
</evidence>
<dbReference type="Proteomes" id="UP000254939">
    <property type="component" value="Unassembled WGS sequence"/>
</dbReference>
<dbReference type="InterPro" id="IPR018060">
    <property type="entry name" value="HTH_AraC"/>
</dbReference>
<dbReference type="SMART" id="SM00342">
    <property type="entry name" value="HTH_ARAC"/>
    <property type="match status" value="1"/>
</dbReference>
<evidence type="ECO:0000256" key="1">
    <source>
        <dbReference type="ARBA" id="ARBA00023015"/>
    </source>
</evidence>
<dbReference type="AlphaFoldDB" id="A0A370KR75"/>
<keyword evidence="1" id="KW-0805">Transcription regulation</keyword>
<evidence type="ECO:0000313" key="5">
    <source>
        <dbReference type="EMBL" id="RDJ12282.1"/>
    </source>
</evidence>
<protein>
    <submittedName>
        <fullName evidence="5">AraC family transcriptional regulator</fullName>
    </submittedName>
</protein>
<keyword evidence="3" id="KW-0804">Transcription</keyword>
<dbReference type="PROSITE" id="PS01124">
    <property type="entry name" value="HTH_ARAC_FAMILY_2"/>
    <property type="match status" value="1"/>
</dbReference>
<proteinExistence type="predicted"/>
<gene>
    <name evidence="5" type="ORF">B5K06_11080</name>
</gene>
<evidence type="ECO:0000259" key="4">
    <source>
        <dbReference type="PROSITE" id="PS01124"/>
    </source>
</evidence>
<evidence type="ECO:0000256" key="2">
    <source>
        <dbReference type="ARBA" id="ARBA00023125"/>
    </source>
</evidence>
<dbReference type="GO" id="GO:0003700">
    <property type="term" value="F:DNA-binding transcription factor activity"/>
    <property type="evidence" value="ECO:0007669"/>
    <property type="project" value="InterPro"/>
</dbReference>
<organism evidence="5 6">
    <name type="scientific">Rhizobium grahamii</name>
    <dbReference type="NCBI Taxonomy" id="1120045"/>
    <lineage>
        <taxon>Bacteria</taxon>
        <taxon>Pseudomonadati</taxon>
        <taxon>Pseudomonadota</taxon>
        <taxon>Alphaproteobacteria</taxon>
        <taxon>Hyphomicrobiales</taxon>
        <taxon>Rhizobiaceae</taxon>
        <taxon>Rhizobium/Agrobacterium group</taxon>
        <taxon>Rhizobium</taxon>
    </lineage>
</organism>